<sequence length="552" mass="62584">MKKTILAMAMAAPMVLSAVPANAETLKIGMSQYPEGLHPVLVSNSAASYILSTAWRHSVIYGKEWEPHCNVCVEIPTFENGLAERYSREDGSEGIKLTVSIKDDLYWGDGTPVTSKDLQLGWEIERDERVGNPGLQEAQTMERFVAVDDKTFEVYLNKISFKYRTDYFPDPMPEHIEGEIYRADPSSYSKTTKYSTEPTNPGLFYGPYVLSKVSAGSFITAERNPYWKGKSPAFDEIIFKTVENTAALEAHLLSGSADYIPGELGLSLDQALQLQKRQGDKFKFHFEPGLLYEHLDTNIDNPHLAKKEVRQALMYGANRQQLVDKLFMSKQPIAHTNTSPRDFGYSEEVKQYEYDPKKAKELLKQAGYTLKNGVMVDGEGNELHLELMTTAGNKTRELVQQVLQSQWKQIGVKVSIVNQPARVYFGETLTQRKHKGLAMFAWYSAPENPPRTTLHSNSTPTEANNWSGQNYIGYKNPEMDALLDKVEAELDDDKREAIFRDIQNIYAEDLPALPLYFRSDSFVMPKWLEGVTPTGHMFPSTNWVEEWYSAKK</sequence>
<evidence type="ECO:0000313" key="6">
    <source>
        <dbReference type="EMBL" id="CZF82053.1"/>
    </source>
</evidence>
<gene>
    <name evidence="6" type="primary">appA_1</name>
    <name evidence="6" type="ORF">GMA8713_02067</name>
</gene>
<feature type="chain" id="PRO_5007282096" evidence="4">
    <location>
        <begin position="24"/>
        <end position="552"/>
    </location>
</feature>
<keyword evidence="3 4" id="KW-0732">Signal</keyword>
<dbReference type="AlphaFoldDB" id="A0A128F5J7"/>
<dbReference type="GO" id="GO:0030288">
    <property type="term" value="C:outer membrane-bounded periplasmic space"/>
    <property type="evidence" value="ECO:0007669"/>
    <property type="project" value="UniProtKB-ARBA"/>
</dbReference>
<proteinExistence type="inferred from homology"/>
<evidence type="ECO:0000259" key="5">
    <source>
        <dbReference type="Pfam" id="PF00496"/>
    </source>
</evidence>
<dbReference type="PIRSF" id="PIRSF002741">
    <property type="entry name" value="MppA"/>
    <property type="match status" value="1"/>
</dbReference>
<accession>A0A128F5J7</accession>
<dbReference type="InterPro" id="IPR039424">
    <property type="entry name" value="SBP_5"/>
</dbReference>
<protein>
    <submittedName>
        <fullName evidence="6">Oligopeptide-binding protein AppA</fullName>
    </submittedName>
</protein>
<dbReference type="GO" id="GO:1904680">
    <property type="term" value="F:peptide transmembrane transporter activity"/>
    <property type="evidence" value="ECO:0007669"/>
    <property type="project" value="TreeGrafter"/>
</dbReference>
<evidence type="ECO:0000256" key="1">
    <source>
        <dbReference type="ARBA" id="ARBA00005695"/>
    </source>
</evidence>
<dbReference type="GO" id="GO:0043190">
    <property type="term" value="C:ATP-binding cassette (ABC) transporter complex"/>
    <property type="evidence" value="ECO:0007669"/>
    <property type="project" value="InterPro"/>
</dbReference>
<evidence type="ECO:0000256" key="3">
    <source>
        <dbReference type="ARBA" id="ARBA00022729"/>
    </source>
</evidence>
<dbReference type="InterPro" id="IPR030678">
    <property type="entry name" value="Peptide/Ni-bd"/>
</dbReference>
<dbReference type="InterPro" id="IPR000914">
    <property type="entry name" value="SBP_5_dom"/>
</dbReference>
<dbReference type="PANTHER" id="PTHR30290">
    <property type="entry name" value="PERIPLASMIC BINDING COMPONENT OF ABC TRANSPORTER"/>
    <property type="match status" value="1"/>
</dbReference>
<dbReference type="Proteomes" id="UP000073601">
    <property type="component" value="Unassembled WGS sequence"/>
</dbReference>
<dbReference type="Gene3D" id="3.10.105.10">
    <property type="entry name" value="Dipeptide-binding Protein, Domain 3"/>
    <property type="match status" value="1"/>
</dbReference>
<dbReference type="GO" id="GO:0015833">
    <property type="term" value="P:peptide transport"/>
    <property type="evidence" value="ECO:0007669"/>
    <property type="project" value="TreeGrafter"/>
</dbReference>
<dbReference type="Gene3D" id="3.40.190.10">
    <property type="entry name" value="Periplasmic binding protein-like II"/>
    <property type="match status" value="1"/>
</dbReference>
<feature type="domain" description="Solute-binding protein family 5" evidence="5">
    <location>
        <begin position="78"/>
        <end position="454"/>
    </location>
</feature>
<evidence type="ECO:0000256" key="2">
    <source>
        <dbReference type="ARBA" id="ARBA00022448"/>
    </source>
</evidence>
<keyword evidence="2" id="KW-0813">Transport</keyword>
<organism evidence="6 7">
    <name type="scientific">Grimontia marina</name>
    <dbReference type="NCBI Taxonomy" id="646534"/>
    <lineage>
        <taxon>Bacteria</taxon>
        <taxon>Pseudomonadati</taxon>
        <taxon>Pseudomonadota</taxon>
        <taxon>Gammaproteobacteria</taxon>
        <taxon>Vibrionales</taxon>
        <taxon>Vibrionaceae</taxon>
        <taxon>Grimontia</taxon>
    </lineage>
</organism>
<keyword evidence="7" id="KW-1185">Reference proteome</keyword>
<name>A0A128F5J7_9GAMM</name>
<dbReference type="PANTHER" id="PTHR30290:SF9">
    <property type="entry name" value="OLIGOPEPTIDE-BINDING PROTEIN APPA"/>
    <property type="match status" value="1"/>
</dbReference>
<evidence type="ECO:0000313" key="7">
    <source>
        <dbReference type="Proteomes" id="UP000073601"/>
    </source>
</evidence>
<dbReference type="SUPFAM" id="SSF53850">
    <property type="entry name" value="Periplasmic binding protein-like II"/>
    <property type="match status" value="1"/>
</dbReference>
<dbReference type="Pfam" id="PF00496">
    <property type="entry name" value="SBP_bac_5"/>
    <property type="match status" value="1"/>
</dbReference>
<comment type="similarity">
    <text evidence="1">Belongs to the bacterial solute-binding protein 5 family.</text>
</comment>
<dbReference type="EMBL" id="FIZY01000016">
    <property type="protein sequence ID" value="CZF82053.1"/>
    <property type="molecule type" value="Genomic_DNA"/>
</dbReference>
<feature type="signal peptide" evidence="4">
    <location>
        <begin position="1"/>
        <end position="23"/>
    </location>
</feature>
<dbReference type="CDD" id="cd08513">
    <property type="entry name" value="PBP2_thermophilic_Hb8_like"/>
    <property type="match status" value="1"/>
</dbReference>
<reference evidence="7" key="1">
    <citation type="submission" date="2016-02" db="EMBL/GenBank/DDBJ databases">
        <authorList>
            <person name="Rodrigo-Torres Lidia"/>
            <person name="Arahal R.David."/>
        </authorList>
    </citation>
    <scope>NUCLEOTIDE SEQUENCE [LARGE SCALE GENOMIC DNA]</scope>
    <source>
        <strain evidence="7">CECT 8713</strain>
    </source>
</reference>
<evidence type="ECO:0000256" key="4">
    <source>
        <dbReference type="SAM" id="SignalP"/>
    </source>
</evidence>
<dbReference type="RefSeq" id="WP_062708860.1">
    <property type="nucleotide sequence ID" value="NZ_CAWRCI010000016.1"/>
</dbReference>
<dbReference type="OrthoDB" id="9801912at2"/>
<dbReference type="Gene3D" id="3.90.76.10">
    <property type="entry name" value="Dipeptide-binding Protein, Domain 1"/>
    <property type="match status" value="1"/>
</dbReference>